<dbReference type="Proteomes" id="UP001489719">
    <property type="component" value="Unassembled WGS sequence"/>
</dbReference>
<evidence type="ECO:0000313" key="1">
    <source>
        <dbReference type="EMBL" id="KAK9325974.1"/>
    </source>
</evidence>
<reference evidence="2" key="1">
    <citation type="journal article" date="2024" name="Front. Bioeng. Biotechnol.">
        <title>Genome-scale model development and genomic sequencing of the oleaginous clade Lipomyces.</title>
        <authorList>
            <person name="Czajka J.J."/>
            <person name="Han Y."/>
            <person name="Kim J."/>
            <person name="Mondo S.J."/>
            <person name="Hofstad B.A."/>
            <person name="Robles A."/>
            <person name="Haridas S."/>
            <person name="Riley R."/>
            <person name="LaButti K."/>
            <person name="Pangilinan J."/>
            <person name="Andreopoulos W."/>
            <person name="Lipzen A."/>
            <person name="Yan J."/>
            <person name="Wang M."/>
            <person name="Ng V."/>
            <person name="Grigoriev I.V."/>
            <person name="Spatafora J.W."/>
            <person name="Magnuson J.K."/>
            <person name="Baker S.E."/>
            <person name="Pomraning K.R."/>
        </authorList>
    </citation>
    <scope>NUCLEOTIDE SEQUENCE [LARGE SCALE GENOMIC DNA]</scope>
    <source>
        <strain evidence="2">CBS 10300</strain>
    </source>
</reference>
<comment type="caution">
    <text evidence="1">The sequence shown here is derived from an EMBL/GenBank/DDBJ whole genome shotgun (WGS) entry which is preliminary data.</text>
</comment>
<protein>
    <submittedName>
        <fullName evidence="1">Uncharacterized protein</fullName>
    </submittedName>
</protein>
<proteinExistence type="predicted"/>
<accession>A0ACC3TXP1</accession>
<sequence length="559" mass="59639">MSAPPISRRPFRPGQDPASAPSSPAHRPPSHGSQHPLPHPSHSHSHSRTPSMPPAAPFDQGHLLATLGPEGQHALLAHEKTLDLYRANVKKSQDPSIQFVFAQYLISTAATIPATDPAAAPPSQRNGRKSLENLRTMKKSESTVSSNSNSSSSSHSVPSLFAADDPYTPASSASTNGPARPTSPTPSTFSSNTQTTSSGGSAPTSAHNRDLLLREAATVLKRLADRGYPDAQYLLGDALSSGLLTNGRPHLRESFGLFVSATKHGHPEAAYRAALCYEGGWGTASDVRKAVQFLRAAAAKNHPGAMLKLGVACYYGQLGLANRQKEGVKWLSRAAEVANEVFPQAPYELGAIYETGFLDIVIPDPSYAAQLYVRSAELGFAPAAARLGHAYEIGALGCPQDPALSVHYYTVSALAGDASSMLALCAWYMVGAPPVLEIDKEEAFEWARKAAEAGLPKAMYAIGHFYEKGVGTHRDLLEANLWYVRAADNGDERAQARLKTLNERPVNAADSTGSVNTAGRKTNPEKQKEKASADSPNKLKRGESIVHADLDKDKDCVVM</sequence>
<gene>
    <name evidence="1" type="ORF">V1517DRAFT_350255</name>
</gene>
<keyword evidence="2" id="KW-1185">Reference proteome</keyword>
<name>A0ACC3TXP1_9ASCO</name>
<organism evidence="1 2">
    <name type="scientific">Lipomyces orientalis</name>
    <dbReference type="NCBI Taxonomy" id="1233043"/>
    <lineage>
        <taxon>Eukaryota</taxon>
        <taxon>Fungi</taxon>
        <taxon>Dikarya</taxon>
        <taxon>Ascomycota</taxon>
        <taxon>Saccharomycotina</taxon>
        <taxon>Lipomycetes</taxon>
        <taxon>Lipomycetales</taxon>
        <taxon>Lipomycetaceae</taxon>
        <taxon>Lipomyces</taxon>
    </lineage>
</organism>
<evidence type="ECO:0000313" key="2">
    <source>
        <dbReference type="Proteomes" id="UP001489719"/>
    </source>
</evidence>
<dbReference type="EMBL" id="MU970037">
    <property type="protein sequence ID" value="KAK9325974.1"/>
    <property type="molecule type" value="Genomic_DNA"/>
</dbReference>